<evidence type="ECO:0000313" key="9">
    <source>
        <dbReference type="Proteomes" id="UP001060919"/>
    </source>
</evidence>
<evidence type="ECO:0000256" key="3">
    <source>
        <dbReference type="ARBA" id="ARBA00022692"/>
    </source>
</evidence>
<feature type="transmembrane region" description="Helical" evidence="7">
    <location>
        <begin position="31"/>
        <end position="52"/>
    </location>
</feature>
<evidence type="ECO:0000256" key="1">
    <source>
        <dbReference type="ARBA" id="ARBA00004141"/>
    </source>
</evidence>
<comment type="subcellular location">
    <subcellularLocation>
        <location evidence="1">Membrane</location>
        <topology evidence="1">Multi-pass membrane protein</topology>
    </subcellularLocation>
</comment>
<accession>A0A916DNV8</accession>
<dbReference type="Pfam" id="PF00230">
    <property type="entry name" value="MIP"/>
    <property type="match status" value="1"/>
</dbReference>
<keyword evidence="9" id="KW-1185">Reference proteome</keyword>
<dbReference type="InterPro" id="IPR000425">
    <property type="entry name" value="MIP"/>
</dbReference>
<gene>
    <name evidence="8" type="ORF">AsAng_0005060</name>
</gene>
<name>A0A916DNV8_9BACT</name>
<dbReference type="PANTHER" id="PTHR45724:SF27">
    <property type="entry name" value="AQUAPORIN NIP2-1-RELATED"/>
    <property type="match status" value="1"/>
</dbReference>
<dbReference type="PRINTS" id="PR00783">
    <property type="entry name" value="MINTRINSICP"/>
</dbReference>
<keyword evidence="3 6" id="KW-0812">Transmembrane</keyword>
<protein>
    <submittedName>
        <fullName evidence="8">Aquaporin</fullName>
    </submittedName>
</protein>
<dbReference type="InterPro" id="IPR034294">
    <property type="entry name" value="Aquaporin_transptr"/>
</dbReference>
<dbReference type="KEGG" id="aup:AsAng_0005060"/>
<evidence type="ECO:0000256" key="4">
    <source>
        <dbReference type="ARBA" id="ARBA00022989"/>
    </source>
</evidence>
<evidence type="ECO:0000256" key="5">
    <source>
        <dbReference type="ARBA" id="ARBA00023136"/>
    </source>
</evidence>
<sequence length="214" mass="22731">MKKYIAELIGTFALVFFGTGAIVVDHITHGAISHLGVALSFGLIVTIMIYALGSISGAHINPAVSIGFCFTNRFHKKDLAPYLIAQTTGAIAASFVLFFLFVNHGNLGSTQPSGTIMQSFVLEMILTYFLMLVILCVSQNPEISKFTGIAVGATVMLEALFAGPICGASMNPARSIAPALVSGNLAALWVYILAPIIGAIIATLTWKYFNSKKP</sequence>
<feature type="transmembrane region" description="Helical" evidence="7">
    <location>
        <begin position="116"/>
        <end position="137"/>
    </location>
</feature>
<dbReference type="PROSITE" id="PS00221">
    <property type="entry name" value="MIP"/>
    <property type="match status" value="1"/>
</dbReference>
<evidence type="ECO:0000313" key="8">
    <source>
        <dbReference type="EMBL" id="BDS09801.1"/>
    </source>
</evidence>
<dbReference type="EMBL" id="AP026867">
    <property type="protein sequence ID" value="BDS09801.1"/>
    <property type="molecule type" value="Genomic_DNA"/>
</dbReference>
<feature type="transmembrane region" description="Helical" evidence="7">
    <location>
        <begin position="149"/>
        <end position="170"/>
    </location>
</feature>
<comment type="similarity">
    <text evidence="6">Belongs to the MIP/aquaporin (TC 1.A.8) family.</text>
</comment>
<dbReference type="InterPro" id="IPR023271">
    <property type="entry name" value="Aquaporin-like"/>
</dbReference>
<feature type="transmembrane region" description="Helical" evidence="7">
    <location>
        <begin position="82"/>
        <end position="104"/>
    </location>
</feature>
<dbReference type="Gene3D" id="1.20.1080.10">
    <property type="entry name" value="Glycerol uptake facilitator protein"/>
    <property type="match status" value="1"/>
</dbReference>
<keyword evidence="4 7" id="KW-1133">Transmembrane helix</keyword>
<evidence type="ECO:0000256" key="7">
    <source>
        <dbReference type="SAM" id="Phobius"/>
    </source>
</evidence>
<dbReference type="AlphaFoldDB" id="A0A916DNV8"/>
<keyword evidence="2 6" id="KW-0813">Transport</keyword>
<organism evidence="8 9">
    <name type="scientific">Aureispira anguillae</name>
    <dbReference type="NCBI Taxonomy" id="2864201"/>
    <lineage>
        <taxon>Bacteria</taxon>
        <taxon>Pseudomonadati</taxon>
        <taxon>Bacteroidota</taxon>
        <taxon>Saprospiria</taxon>
        <taxon>Saprospirales</taxon>
        <taxon>Saprospiraceae</taxon>
        <taxon>Aureispira</taxon>
    </lineage>
</organism>
<keyword evidence="5 7" id="KW-0472">Membrane</keyword>
<dbReference type="RefSeq" id="WP_264791161.1">
    <property type="nucleotide sequence ID" value="NZ_AP026867.1"/>
</dbReference>
<dbReference type="SUPFAM" id="SSF81338">
    <property type="entry name" value="Aquaporin-like"/>
    <property type="match status" value="1"/>
</dbReference>
<dbReference type="GO" id="GO:0016020">
    <property type="term" value="C:membrane"/>
    <property type="evidence" value="ECO:0007669"/>
    <property type="project" value="UniProtKB-SubCell"/>
</dbReference>
<feature type="transmembrane region" description="Helical" evidence="7">
    <location>
        <begin position="190"/>
        <end position="209"/>
    </location>
</feature>
<dbReference type="InterPro" id="IPR022357">
    <property type="entry name" value="MIP_CS"/>
</dbReference>
<proteinExistence type="inferred from homology"/>
<evidence type="ECO:0000256" key="2">
    <source>
        <dbReference type="ARBA" id="ARBA00022448"/>
    </source>
</evidence>
<dbReference type="Proteomes" id="UP001060919">
    <property type="component" value="Chromosome"/>
</dbReference>
<dbReference type="GO" id="GO:0015267">
    <property type="term" value="F:channel activity"/>
    <property type="evidence" value="ECO:0007669"/>
    <property type="project" value="InterPro"/>
</dbReference>
<evidence type="ECO:0000256" key="6">
    <source>
        <dbReference type="RuleBase" id="RU000477"/>
    </source>
</evidence>
<reference evidence="8" key="1">
    <citation type="submission" date="2022-09" db="EMBL/GenBank/DDBJ databases">
        <title>Aureispira anguillicida sp. nov., isolated from Leptocephalus of Japanese eel Anguilla japonica.</title>
        <authorList>
            <person name="Yuasa K."/>
            <person name="Mekata T."/>
            <person name="Ikunari K."/>
        </authorList>
    </citation>
    <scope>NUCLEOTIDE SEQUENCE</scope>
    <source>
        <strain evidence="8">EL160426</strain>
    </source>
</reference>
<dbReference type="PANTHER" id="PTHR45724">
    <property type="entry name" value="AQUAPORIN NIP2-1"/>
    <property type="match status" value="1"/>
</dbReference>